<comment type="similarity">
    <text evidence="3">Belongs to the alpha-ketoglutarate dehydrogenase family.</text>
</comment>
<dbReference type="InterPro" id="IPR032106">
    <property type="entry name" value="2-oxogl_dehyd_N"/>
</dbReference>
<proteinExistence type="inferred from homology"/>
<evidence type="ECO:0000256" key="9">
    <source>
        <dbReference type="ARBA" id="ARBA00023152"/>
    </source>
</evidence>
<dbReference type="GO" id="GO:0006099">
    <property type="term" value="P:tricarboxylic acid cycle"/>
    <property type="evidence" value="ECO:0007669"/>
    <property type="project" value="TreeGrafter"/>
</dbReference>
<dbReference type="PANTHER" id="PTHR23152">
    <property type="entry name" value="2-OXOGLUTARATE DEHYDROGENASE"/>
    <property type="match status" value="1"/>
</dbReference>
<dbReference type="InterPro" id="IPR029061">
    <property type="entry name" value="THDP-binding"/>
</dbReference>
<feature type="domain" description="Transketolase-like pyrimidine-binding" evidence="12">
    <location>
        <begin position="640"/>
        <end position="833"/>
    </location>
</feature>
<keyword evidence="7" id="KW-0560">Oxidoreductase</keyword>
<dbReference type="STRING" id="69960.SAMN05421720_101515"/>
<dbReference type="NCBIfam" id="NF008907">
    <property type="entry name" value="PRK12270.1"/>
    <property type="match status" value="1"/>
</dbReference>
<comment type="cofactor">
    <cofactor evidence="1">
        <name>thiamine diphosphate</name>
        <dbReference type="ChEBI" id="CHEBI:58937"/>
    </cofactor>
</comment>
<dbReference type="Pfam" id="PF00676">
    <property type="entry name" value="E1_dh"/>
    <property type="match status" value="1"/>
</dbReference>
<evidence type="ECO:0000313" key="13">
    <source>
        <dbReference type="EMBL" id="SDD77899.1"/>
    </source>
</evidence>
<dbReference type="InterPro" id="IPR005475">
    <property type="entry name" value="Transketolase-like_Pyr-bd"/>
</dbReference>
<dbReference type="GO" id="GO:0004591">
    <property type="term" value="F:oxoglutarate dehydrogenase (succinyl-transferring) activity"/>
    <property type="evidence" value="ECO:0007669"/>
    <property type="project" value="UniProtKB-EC"/>
</dbReference>
<dbReference type="GO" id="GO:0006096">
    <property type="term" value="P:glycolytic process"/>
    <property type="evidence" value="ECO:0007669"/>
    <property type="project" value="UniProtKB-KW"/>
</dbReference>
<dbReference type="SUPFAM" id="SSF52518">
    <property type="entry name" value="Thiamin diphosphate-binding fold (THDP-binding)"/>
    <property type="match status" value="2"/>
</dbReference>
<organism evidence="13 14">
    <name type="scientific">Rhodospira trueperi</name>
    <dbReference type="NCBI Taxonomy" id="69960"/>
    <lineage>
        <taxon>Bacteria</taxon>
        <taxon>Pseudomonadati</taxon>
        <taxon>Pseudomonadota</taxon>
        <taxon>Alphaproteobacteria</taxon>
        <taxon>Rhodospirillales</taxon>
        <taxon>Rhodospirillaceae</taxon>
        <taxon>Rhodospira</taxon>
    </lineage>
</organism>
<dbReference type="NCBIfam" id="NF006914">
    <property type="entry name" value="PRK09404.1"/>
    <property type="match status" value="1"/>
</dbReference>
<dbReference type="Gene3D" id="1.10.287.1150">
    <property type="entry name" value="TPP helical domain"/>
    <property type="match status" value="1"/>
</dbReference>
<dbReference type="PANTHER" id="PTHR23152:SF4">
    <property type="entry name" value="2-OXOADIPATE DEHYDROGENASE COMPLEX COMPONENT E1"/>
    <property type="match status" value="1"/>
</dbReference>
<evidence type="ECO:0000256" key="1">
    <source>
        <dbReference type="ARBA" id="ARBA00001964"/>
    </source>
</evidence>
<dbReference type="InterPro" id="IPR011603">
    <property type="entry name" value="2oxoglutarate_DH_E1"/>
</dbReference>
<comment type="subunit">
    <text evidence="4">Homodimer. Part of the 2-oxoglutarate dehydrogenase (OGDH) complex composed of E1 (2-oxoglutarate dehydrogenase), E2 (dihydrolipoamide succinyltransferase) and E3 (dihydrolipoamide dehydrogenase); the complex contains multiple copies of the three enzymatic components (E1, E2 and E3).</text>
</comment>
<keyword evidence="9" id="KW-0324">Glycolysis</keyword>
<dbReference type="Gene3D" id="3.40.50.970">
    <property type="match status" value="1"/>
</dbReference>
<name>A0A1G6XI73_9PROT</name>
<dbReference type="Pfam" id="PF16870">
    <property type="entry name" value="OxoGdeHyase_C"/>
    <property type="match status" value="1"/>
</dbReference>
<gene>
    <name evidence="13" type="ORF">SAMN05421720_101515</name>
</gene>
<dbReference type="Gene3D" id="3.40.50.11610">
    <property type="entry name" value="Multifunctional 2-oxoglutarate metabolism enzyme, C-terminal domain"/>
    <property type="match status" value="1"/>
</dbReference>
<dbReference type="SMART" id="SM00861">
    <property type="entry name" value="Transket_pyr"/>
    <property type="match status" value="1"/>
</dbReference>
<evidence type="ECO:0000256" key="7">
    <source>
        <dbReference type="ARBA" id="ARBA00023002"/>
    </source>
</evidence>
<feature type="region of interest" description="Disordered" evidence="11">
    <location>
        <begin position="87"/>
        <end position="117"/>
    </location>
</feature>
<sequence>MIGSGPELGGNAARKAVFDRATMDSFLDSRLAASFLTGANATYIAELYERYLEAPDSVDPGWRGFFDELRDGADDIRAELRGPSWNRNGRAVIGTPDPEAPPAPAKGKGKDAPATGGLTDEQARAHILDSIRALMMIRAYRVRGHLEANMDPLGLTEPEPHPELDYRSYGFTDADLDREIFIDNVLGLETATLRKIVEVVRETYCGHIGVEFMHIQYPDQKAWIQRRVESELNRTAFTDIGRRAIMERIIEAEVFEQFLHRKYVGTKRFGLEGAESIVPAIEQILKRGSQLDLEHVVIGMAHRGRLNILSNVMHKPLEAIFSEFQGNSANPESVQGSGDVKYHLGTSADRQFDGRTIHVTLNANPSHLEAVNPVVLGKVRAKQTQIGDHRRDRVLGVLLHGDAAMAGQGIVAEGFALAHLIGYRTGGTIHIVINNQIGFTTNPKYSRSGQYCTDIAKTIQAPILHVNGDDPEAVVHAARVAIEFRQQFNTDVVLDVVCYRRHGHNETDEPAFTQPRMYRRIADHPTTRALYADRVVEAGLLSKKDIDDMTAAYVNRLEAAFKAGESYRPNRADWLHGIWEGLEAALGEEEFRQYSTAAKPTVLGEVLTALSTPPPDFDLNAKIARQLKAKAKMLETGEGLDWATAEALAFGTLLLEGHPVRLSGQDSGRGTFSQRHAVLIDQTTEQRYRPLNHIREGQATFEVLDSPLSEYAVLGFEYGYSSQDPMALVLWEAQFGDFANGAQVIIDQFICAAEYKWLRMSGLVMLLPHGYEGQGPEHSSARLERYLQLCAEDNMQVCNLTTPANYFHALRRQLRRNFRKPLVVMSPKSLLRHKRCVSTLAELSDHGRFYRVLPDTDALVGDEEVRRIVLCSGKVYYDLLQAREDEGLKDVALVRVEQLYPWPKDSVQAQLTRYPNAEVIWCQEEPANMGAWMFVDRRLRFALEEAHHKARQAHFVGRKASASTAAGVASVHKHEQETLVEQALTWPLDALPQPFRRATGLAAVR</sequence>
<dbReference type="GO" id="GO:0005829">
    <property type="term" value="C:cytosol"/>
    <property type="evidence" value="ECO:0007669"/>
    <property type="project" value="TreeGrafter"/>
</dbReference>
<evidence type="ECO:0000256" key="10">
    <source>
        <dbReference type="ARBA" id="ARBA00030680"/>
    </source>
</evidence>
<accession>A0A1G6XI73</accession>
<evidence type="ECO:0000313" key="14">
    <source>
        <dbReference type="Proteomes" id="UP000199412"/>
    </source>
</evidence>
<dbReference type="InterPro" id="IPR031717">
    <property type="entry name" value="ODO-1/KGD_C"/>
</dbReference>
<dbReference type="InterPro" id="IPR001017">
    <property type="entry name" value="DH_E1"/>
</dbReference>
<dbReference type="PIRSF" id="PIRSF000157">
    <property type="entry name" value="Oxoglu_dh_E1"/>
    <property type="match status" value="1"/>
</dbReference>
<evidence type="ECO:0000256" key="5">
    <source>
        <dbReference type="ARBA" id="ARBA00012280"/>
    </source>
</evidence>
<evidence type="ECO:0000256" key="4">
    <source>
        <dbReference type="ARBA" id="ARBA00011301"/>
    </source>
</evidence>
<dbReference type="NCBIfam" id="TIGR00239">
    <property type="entry name" value="2oxo_dh_E1"/>
    <property type="match status" value="1"/>
</dbReference>
<evidence type="ECO:0000256" key="2">
    <source>
        <dbReference type="ARBA" id="ARBA00003906"/>
    </source>
</evidence>
<dbReference type="InterPro" id="IPR042179">
    <property type="entry name" value="KGD_C_sf"/>
</dbReference>
<dbReference type="Pfam" id="PF02779">
    <property type="entry name" value="Transket_pyr"/>
    <property type="match status" value="1"/>
</dbReference>
<dbReference type="AlphaFoldDB" id="A0A1G6XI73"/>
<dbReference type="GO" id="GO:0045252">
    <property type="term" value="C:oxoglutarate dehydrogenase complex"/>
    <property type="evidence" value="ECO:0007669"/>
    <property type="project" value="TreeGrafter"/>
</dbReference>
<evidence type="ECO:0000256" key="11">
    <source>
        <dbReference type="SAM" id="MobiDB-lite"/>
    </source>
</evidence>
<dbReference type="Gene3D" id="3.40.50.12470">
    <property type="match status" value="1"/>
</dbReference>
<evidence type="ECO:0000256" key="8">
    <source>
        <dbReference type="ARBA" id="ARBA00023052"/>
    </source>
</evidence>
<evidence type="ECO:0000256" key="3">
    <source>
        <dbReference type="ARBA" id="ARBA00006936"/>
    </source>
</evidence>
<dbReference type="Pfam" id="PF16078">
    <property type="entry name" value="2-oxogl_dehyd_N"/>
    <property type="match status" value="1"/>
</dbReference>
<dbReference type="GO" id="GO:0030976">
    <property type="term" value="F:thiamine pyrophosphate binding"/>
    <property type="evidence" value="ECO:0007669"/>
    <property type="project" value="InterPro"/>
</dbReference>
<dbReference type="EC" id="1.2.4.2" evidence="5"/>
<dbReference type="Proteomes" id="UP000199412">
    <property type="component" value="Unassembled WGS sequence"/>
</dbReference>
<dbReference type="EMBL" id="FNAP01000001">
    <property type="protein sequence ID" value="SDD77899.1"/>
    <property type="molecule type" value="Genomic_DNA"/>
</dbReference>
<protein>
    <recommendedName>
        <fullName evidence="6">2-oxoglutarate dehydrogenase E1 component</fullName>
        <ecNumber evidence="5">1.2.4.2</ecNumber>
    </recommendedName>
    <alternativeName>
        <fullName evidence="10">Alpha-ketoglutarate dehydrogenase</fullName>
    </alternativeName>
</protein>
<dbReference type="FunFam" id="3.40.50.12470:FF:000003">
    <property type="entry name" value="2-oxoglutarate dehydrogenase E1 component"/>
    <property type="match status" value="1"/>
</dbReference>
<reference evidence="13 14" key="1">
    <citation type="submission" date="2016-10" db="EMBL/GenBank/DDBJ databases">
        <authorList>
            <person name="de Groot N.N."/>
        </authorList>
    </citation>
    <scope>NUCLEOTIDE SEQUENCE [LARGE SCALE GENOMIC DNA]</scope>
    <source>
        <strain evidence="13 14">ATCC 700224</strain>
    </source>
</reference>
<evidence type="ECO:0000259" key="12">
    <source>
        <dbReference type="SMART" id="SM00861"/>
    </source>
</evidence>
<keyword evidence="8" id="KW-0786">Thiamine pyrophosphate</keyword>
<keyword evidence="14" id="KW-1185">Reference proteome</keyword>
<dbReference type="CDD" id="cd02016">
    <property type="entry name" value="TPP_E1_OGDC_like"/>
    <property type="match status" value="1"/>
</dbReference>
<comment type="function">
    <text evidence="2">E1 component of the 2-oxoglutarate dehydrogenase (OGDH) complex which catalyzes the decarboxylation of 2-oxoglutarate, the first step in the conversion of 2-oxoglutarate to succinyl-CoA and CO(2).</text>
</comment>
<evidence type="ECO:0000256" key="6">
    <source>
        <dbReference type="ARBA" id="ARBA00013321"/>
    </source>
</evidence>